<proteinExistence type="predicted"/>
<keyword evidence="2" id="KW-0732">Signal</keyword>
<sequence length="605" mass="66745">MKKKYLLMFGGLTALALPIIAASCAPAKTQGSGDSMATTSKPLSSNKELVSKLGTFPNKDFLVTSKNNVVGTANQVRNLIDLANGNRPGDEGKEGFKKYDGTNPQGFRGAWYRAATATGSKVSPEDAIYKQFSAMVSAYADMFDSSKSSTISTMLKAFSTKDATALATPEAKKDLLALRKNIVDEANKLMSKGVELAAQWNGNKDLDEKINLFLPEGKTKDNVTFSDLLTESSMKRLQAYFGNEKNVFFNFLKLENATSLDLARFFEALQGMYWNVVKDLSYPKNTEYLMFLTALMTARELQTIDMLHVSMELADLENSSFDFKPVIEGFDATMQAQLVAREWKKISEEITALKNNLAPVSASWTKLVAAWKVFNEDITIKANEEVFKFVKNPIEGAGDKLLTKEQFQKIWAIYLSDWNGAGESKAPADIQKTGFMTHIKNLEDQVAALPKALPTNMAEFMEFHNKIAPTWVPAVGTLVKLITLRNKAKNWSPDQTSNKESVKKLAAAFKAFDDELAKFDVPSGDGRTSVRPFNQYIRQFSSAAQNSLVRWAVQAKLTNPAELGWSYKKADEADLANFKPKTPEKNTVANPAGAAPKASSGGYSY</sequence>
<name>D4XWK9_9BACT</name>
<feature type="signal peptide" evidence="2">
    <location>
        <begin position="1"/>
        <end position="21"/>
    </location>
</feature>
<dbReference type="Proteomes" id="UP000004757">
    <property type="component" value="Unassembled WGS sequence"/>
</dbReference>
<reference evidence="3 4" key="1">
    <citation type="submission" date="2010-03" db="EMBL/GenBank/DDBJ databases">
        <authorList>
            <person name="Glass J.I."/>
            <person name="Benders G.A."/>
            <person name="Durkin A.S."/>
            <person name="Farmerie W.G."/>
            <person name="Hlavinka K."/>
            <person name="Hostetler J."/>
            <person name="Jackson J."/>
            <person name="May M.A."/>
            <person name="Miller R.H."/>
            <person name="Paralanov V."/>
            <person name="Radune D."/>
            <person name="Szczypinski B."/>
            <person name="Brown D.R."/>
        </authorList>
    </citation>
    <scope>NUCLEOTIDE SEQUENCE [LARGE SCALE GENOMIC DNA]</scope>
    <source>
        <strain evidence="3 4">A21JP2</strain>
    </source>
</reference>
<dbReference type="EMBL" id="ADNC01000027">
    <property type="protein sequence ID" value="EFF41298.1"/>
    <property type="molecule type" value="Genomic_DNA"/>
</dbReference>
<feature type="region of interest" description="Disordered" evidence="1">
    <location>
        <begin position="576"/>
        <end position="605"/>
    </location>
</feature>
<accession>D4XWK9</accession>
<evidence type="ECO:0000313" key="4">
    <source>
        <dbReference type="Proteomes" id="UP000004757"/>
    </source>
</evidence>
<dbReference type="AlphaFoldDB" id="D4XWK9"/>
<evidence type="ECO:0000256" key="2">
    <source>
        <dbReference type="SAM" id="SignalP"/>
    </source>
</evidence>
<evidence type="ECO:0000313" key="3">
    <source>
        <dbReference type="EMBL" id="EFF41298.1"/>
    </source>
</evidence>
<dbReference type="PROSITE" id="PS51257">
    <property type="entry name" value="PROKAR_LIPOPROTEIN"/>
    <property type="match status" value="1"/>
</dbReference>
<dbReference type="RefSeq" id="WP_005683929.1">
    <property type="nucleotide sequence ID" value="NZ_ADNC01000027.1"/>
</dbReference>
<organism evidence="3 4">
    <name type="scientific">Mycoplasmopsis alligatoris A21JP2</name>
    <dbReference type="NCBI Taxonomy" id="747682"/>
    <lineage>
        <taxon>Bacteria</taxon>
        <taxon>Bacillati</taxon>
        <taxon>Mycoplasmatota</taxon>
        <taxon>Mycoplasmoidales</taxon>
        <taxon>Metamycoplasmataceae</taxon>
        <taxon>Mycoplasmopsis</taxon>
    </lineage>
</organism>
<comment type="caution">
    <text evidence="3">The sequence shown here is derived from an EMBL/GenBank/DDBJ whole genome shotgun (WGS) entry which is preliminary data.</text>
</comment>
<evidence type="ECO:0000256" key="1">
    <source>
        <dbReference type="SAM" id="MobiDB-lite"/>
    </source>
</evidence>
<feature type="chain" id="PRO_5003067204" description="Lipoprotein" evidence="2">
    <location>
        <begin position="22"/>
        <end position="605"/>
    </location>
</feature>
<feature type="compositionally biased region" description="Low complexity" evidence="1">
    <location>
        <begin position="589"/>
        <end position="605"/>
    </location>
</feature>
<evidence type="ECO:0008006" key="5">
    <source>
        <dbReference type="Google" id="ProtNLM"/>
    </source>
</evidence>
<protein>
    <recommendedName>
        <fullName evidence="5">Lipoprotein</fullName>
    </recommendedName>
</protein>
<gene>
    <name evidence="3" type="ORF">MALL_0420</name>
</gene>
<keyword evidence="4" id="KW-1185">Reference proteome</keyword>